<reference evidence="5 6" key="1">
    <citation type="submission" date="2019-11" db="EMBL/GenBank/DDBJ databases">
        <authorList>
            <person name="Holert J."/>
        </authorList>
    </citation>
    <scope>NUCLEOTIDE SEQUENCE [LARGE SCALE GENOMIC DNA]</scope>
    <source>
        <strain evidence="4">BC3_2A</strain>
        <strain evidence="3">SB11_1A</strain>
    </source>
</reference>
<feature type="domain" description="DUF4124" evidence="2">
    <location>
        <begin position="15"/>
        <end position="47"/>
    </location>
</feature>
<dbReference type="AlphaFoldDB" id="A0A5S9MWQ6"/>
<proteinExistence type="predicted"/>
<feature type="chain" id="PRO_5036150360" description="DUF4124 domain-containing protein" evidence="1">
    <location>
        <begin position="21"/>
        <end position="141"/>
    </location>
</feature>
<evidence type="ECO:0000313" key="4">
    <source>
        <dbReference type="EMBL" id="CAA0085228.1"/>
    </source>
</evidence>
<evidence type="ECO:0000313" key="5">
    <source>
        <dbReference type="Proteomes" id="UP000435877"/>
    </source>
</evidence>
<accession>A0A5S9MWQ6</accession>
<evidence type="ECO:0000259" key="2">
    <source>
        <dbReference type="Pfam" id="PF13511"/>
    </source>
</evidence>
<dbReference type="RefSeq" id="WP_159266984.1">
    <property type="nucleotide sequence ID" value="NZ_CACSIK010000001.1"/>
</dbReference>
<dbReference type="EMBL" id="CACSIK010000001">
    <property type="protein sequence ID" value="CAA0081163.1"/>
    <property type="molecule type" value="Genomic_DNA"/>
</dbReference>
<name>A0A5S9MWQ6_9GAMM</name>
<keyword evidence="1" id="KW-0732">Signal</keyword>
<keyword evidence="5" id="KW-1185">Reference proteome</keyword>
<evidence type="ECO:0000256" key="1">
    <source>
        <dbReference type="SAM" id="SignalP"/>
    </source>
</evidence>
<dbReference type="OrthoDB" id="7068596at2"/>
<protein>
    <recommendedName>
        <fullName evidence="2">DUF4124 domain-containing protein</fullName>
    </recommendedName>
</protein>
<organism evidence="3 5">
    <name type="scientific">Zhongshania aliphaticivorans</name>
    <dbReference type="NCBI Taxonomy" id="1470434"/>
    <lineage>
        <taxon>Bacteria</taxon>
        <taxon>Pseudomonadati</taxon>
        <taxon>Pseudomonadota</taxon>
        <taxon>Gammaproteobacteria</taxon>
        <taxon>Cellvibrionales</taxon>
        <taxon>Spongiibacteraceae</taxon>
        <taxon>Zhongshania</taxon>
    </lineage>
</organism>
<dbReference type="Proteomes" id="UP000439591">
    <property type="component" value="Unassembled WGS sequence"/>
</dbReference>
<evidence type="ECO:0000313" key="3">
    <source>
        <dbReference type="EMBL" id="CAA0081163.1"/>
    </source>
</evidence>
<evidence type="ECO:0000313" key="6">
    <source>
        <dbReference type="Proteomes" id="UP000439591"/>
    </source>
</evidence>
<dbReference type="EMBL" id="CACSIM010000001">
    <property type="protein sequence ID" value="CAA0085228.1"/>
    <property type="molecule type" value="Genomic_DNA"/>
</dbReference>
<sequence length="141" mass="16337">MRFISLLLVLVVGGFTSALSAEVYQWTDADGRVQYSDVKPPDGTPYKSRTEFDLPYVHTAEPVKPQKYSQPKKVKSSGPQATLIKRAGIGRSRDDTYPCKGYLETLERIQEAMRKGYNVRESNYYHKRKRDISERYYKDCR</sequence>
<dbReference type="Pfam" id="PF13511">
    <property type="entry name" value="DUF4124"/>
    <property type="match status" value="1"/>
</dbReference>
<dbReference type="Proteomes" id="UP000435877">
    <property type="component" value="Unassembled WGS sequence"/>
</dbReference>
<gene>
    <name evidence="3" type="ORF">IHBHHGIJ_00277</name>
    <name evidence="4" type="ORF">KFEGEMFD_00873</name>
</gene>
<dbReference type="InterPro" id="IPR025392">
    <property type="entry name" value="DUF4124"/>
</dbReference>
<feature type="signal peptide" evidence="1">
    <location>
        <begin position="1"/>
        <end position="20"/>
    </location>
</feature>